<sequence length="280" mass="30246">MFSPMSSGKGRPADAEMVLLLCPPISHPSRLQVSSQLLTILCVAHTLCRGLTWTLVSGPSEDAEQQEREPQTRQGRRAVCRPVGRRGGGQQTLGMRVSAVCGQTPQELWPWEQDSVSGHKEEGVESKTSCQPLISDGSGRQSRSEPVQSPPFSHLEIQSLTSSAQILLKAQACPRHASPAVEDQYSVGLDGYVRWRQVTAGEAVSEQQGTGEGLLCDTSPKLRGCKTCLSLRVRILQPLGWVVPARAPHGAGVKVSAGCHHWEVHVHEGWPHPAGRQLGA</sequence>
<dbReference type="EMBL" id="OX596088">
    <property type="protein sequence ID" value="CAI9709410.1"/>
    <property type="molecule type" value="Genomic_DNA"/>
</dbReference>
<name>A0ACB0F8U5_RANTA</name>
<accession>A0ACB0F8U5</accession>
<proteinExistence type="predicted"/>
<reference evidence="1" key="1">
    <citation type="submission" date="2023-05" db="EMBL/GenBank/DDBJ databases">
        <authorList>
            <consortium name="ELIXIR-Norway"/>
        </authorList>
    </citation>
    <scope>NUCLEOTIDE SEQUENCE</scope>
</reference>
<protein>
    <submittedName>
        <fullName evidence="1">Uncharacterized protein</fullName>
    </submittedName>
</protein>
<gene>
    <name evidence="1" type="ORF">MRATA1EN3_LOCUS20623</name>
</gene>
<evidence type="ECO:0000313" key="2">
    <source>
        <dbReference type="Proteomes" id="UP001162501"/>
    </source>
</evidence>
<evidence type="ECO:0000313" key="1">
    <source>
        <dbReference type="EMBL" id="CAI9709410.1"/>
    </source>
</evidence>
<organism evidence="1 2">
    <name type="scientific">Rangifer tarandus platyrhynchus</name>
    <name type="common">Svalbard reindeer</name>
    <dbReference type="NCBI Taxonomy" id="3082113"/>
    <lineage>
        <taxon>Eukaryota</taxon>
        <taxon>Metazoa</taxon>
        <taxon>Chordata</taxon>
        <taxon>Craniata</taxon>
        <taxon>Vertebrata</taxon>
        <taxon>Euteleostomi</taxon>
        <taxon>Mammalia</taxon>
        <taxon>Eutheria</taxon>
        <taxon>Laurasiatheria</taxon>
        <taxon>Artiodactyla</taxon>
        <taxon>Ruminantia</taxon>
        <taxon>Pecora</taxon>
        <taxon>Cervidae</taxon>
        <taxon>Odocoileinae</taxon>
        <taxon>Rangifer</taxon>
    </lineage>
</organism>
<dbReference type="Proteomes" id="UP001162501">
    <property type="component" value="Chromosome 4"/>
</dbReference>